<accession>A0A0T6LUY2</accession>
<comment type="caution">
    <text evidence="2">The sequence shown here is derived from an EMBL/GenBank/DDBJ whole genome shotgun (WGS) entry which is preliminary data.</text>
</comment>
<gene>
    <name evidence="2" type="ORF">AQ490_19490</name>
</gene>
<dbReference type="AlphaFoldDB" id="A0A0T6LUY2"/>
<evidence type="ECO:0000313" key="2">
    <source>
        <dbReference type="EMBL" id="KRV49860.1"/>
    </source>
</evidence>
<organism evidence="2 3">
    <name type="scientific">Wenjunlia vitaminophila</name>
    <name type="common">Streptomyces vitaminophilus</name>
    <dbReference type="NCBI Taxonomy" id="76728"/>
    <lineage>
        <taxon>Bacteria</taxon>
        <taxon>Bacillati</taxon>
        <taxon>Actinomycetota</taxon>
        <taxon>Actinomycetes</taxon>
        <taxon>Kitasatosporales</taxon>
        <taxon>Streptomycetaceae</taxon>
        <taxon>Wenjunlia</taxon>
    </lineage>
</organism>
<dbReference type="STRING" id="76728.AQ490_19490"/>
<name>A0A0T6LUY2_WENVI</name>
<dbReference type="EMBL" id="LLZU01000010">
    <property type="protein sequence ID" value="KRV49860.1"/>
    <property type="molecule type" value="Genomic_DNA"/>
</dbReference>
<protein>
    <recommendedName>
        <fullName evidence="4">Peptidase</fullName>
    </recommendedName>
</protein>
<dbReference type="RefSeq" id="WP_201787479.1">
    <property type="nucleotide sequence ID" value="NZ_LLZU01000010.1"/>
</dbReference>
<dbReference type="InterPro" id="IPR036628">
    <property type="entry name" value="Clp_N_dom_sf"/>
</dbReference>
<dbReference type="Gene3D" id="1.10.1780.10">
    <property type="entry name" value="Clp, N-terminal domain"/>
    <property type="match status" value="1"/>
</dbReference>
<feature type="region of interest" description="Disordered" evidence="1">
    <location>
        <begin position="93"/>
        <end position="125"/>
    </location>
</feature>
<reference evidence="2 3" key="1">
    <citation type="submission" date="2015-10" db="EMBL/GenBank/DDBJ databases">
        <title>Draft genome sequence of pyrrolomycin-producing Streptomyces vitaminophilus.</title>
        <authorList>
            <person name="Graham D.E."/>
            <person name="Mahan K.M."/>
            <person name="Klingeman D.M."/>
            <person name="Hettich R.L."/>
            <person name="Parry R.J."/>
        </authorList>
    </citation>
    <scope>NUCLEOTIDE SEQUENCE [LARGE SCALE GENOMIC DNA]</scope>
    <source>
        <strain evidence="2 3">ATCC 31673</strain>
    </source>
</reference>
<proteinExistence type="predicted"/>
<dbReference type="eggNOG" id="ENOG50342ZB">
    <property type="taxonomic scope" value="Bacteria"/>
</dbReference>
<dbReference type="Proteomes" id="UP000050867">
    <property type="component" value="Unassembled WGS sequence"/>
</dbReference>
<evidence type="ECO:0000313" key="3">
    <source>
        <dbReference type="Proteomes" id="UP000050867"/>
    </source>
</evidence>
<feature type="compositionally biased region" description="Low complexity" evidence="1">
    <location>
        <begin position="102"/>
        <end position="121"/>
    </location>
</feature>
<sequence>MQSYTRSADQPEAGLTSMLADELRSAILGARRRAARDADRQVDTAHLLHSLLECDPGARGLFSPLQLARLLGYLVQRSIGFGLQWRASEEAPGRPCAVAPSDTGADTTAGPAGGPANPDGDVTAGALGMGEAVGLVPQDVPLPTASWSDGGSPALGEGGLPARARLGVGGSAWGHPEFSPAVVTALQRAVRRAQTRGAALANGVDLLHALGEDRDTRAADVLSFAGVDLAALSPGG</sequence>
<keyword evidence="3" id="KW-1185">Reference proteome</keyword>
<evidence type="ECO:0000256" key="1">
    <source>
        <dbReference type="SAM" id="MobiDB-lite"/>
    </source>
</evidence>
<evidence type="ECO:0008006" key="4">
    <source>
        <dbReference type="Google" id="ProtNLM"/>
    </source>
</evidence>